<evidence type="ECO:0000259" key="6">
    <source>
        <dbReference type="PROSITE" id="PS51204"/>
    </source>
</evidence>
<dbReference type="PROSITE" id="PS51204">
    <property type="entry name" value="HSA"/>
    <property type="match status" value="1"/>
</dbReference>
<keyword evidence="3" id="KW-0378">Hydrolase</keyword>
<dbReference type="Proteomes" id="UP001154282">
    <property type="component" value="Unassembled WGS sequence"/>
</dbReference>
<dbReference type="PANTHER" id="PTHR45685">
    <property type="entry name" value="HELICASE SRCAP-RELATED"/>
    <property type="match status" value="1"/>
</dbReference>
<dbReference type="Pfam" id="PF07529">
    <property type="entry name" value="HSA"/>
    <property type="match status" value="1"/>
</dbReference>
<evidence type="ECO:0000313" key="7">
    <source>
        <dbReference type="EMBL" id="CAI0375704.1"/>
    </source>
</evidence>
<accession>A0AAV0GRX4</accession>
<keyword evidence="2" id="KW-0547">Nucleotide-binding</keyword>
<feature type="region of interest" description="Disordered" evidence="5">
    <location>
        <begin position="1"/>
        <end position="35"/>
    </location>
</feature>
<dbReference type="InterPro" id="IPR014012">
    <property type="entry name" value="HSA_dom"/>
</dbReference>
<feature type="region of interest" description="Disordered" evidence="5">
    <location>
        <begin position="163"/>
        <end position="213"/>
    </location>
</feature>
<dbReference type="SMART" id="SM00573">
    <property type="entry name" value="HSA"/>
    <property type="match status" value="1"/>
</dbReference>
<dbReference type="GO" id="GO:0005524">
    <property type="term" value="F:ATP binding"/>
    <property type="evidence" value="ECO:0007669"/>
    <property type="project" value="UniProtKB-KW"/>
</dbReference>
<protein>
    <recommendedName>
        <fullName evidence="6">HSA domain-containing protein</fullName>
    </recommendedName>
</protein>
<evidence type="ECO:0000256" key="1">
    <source>
        <dbReference type="ARBA" id="ARBA00004123"/>
    </source>
</evidence>
<dbReference type="GO" id="GO:0016887">
    <property type="term" value="F:ATP hydrolysis activity"/>
    <property type="evidence" value="ECO:0007669"/>
    <property type="project" value="TreeGrafter"/>
</dbReference>
<dbReference type="GO" id="GO:0042393">
    <property type="term" value="F:histone binding"/>
    <property type="evidence" value="ECO:0007669"/>
    <property type="project" value="TreeGrafter"/>
</dbReference>
<name>A0AAV0GRX4_9ROSI</name>
<dbReference type="EMBL" id="CAMGYJ010000002">
    <property type="protein sequence ID" value="CAI0375704.1"/>
    <property type="molecule type" value="Genomic_DNA"/>
</dbReference>
<feature type="compositionally biased region" description="Polar residues" evidence="5">
    <location>
        <begin position="174"/>
        <end position="185"/>
    </location>
</feature>
<evidence type="ECO:0000256" key="3">
    <source>
        <dbReference type="ARBA" id="ARBA00022806"/>
    </source>
</evidence>
<dbReference type="GO" id="GO:0000812">
    <property type="term" value="C:Swr1 complex"/>
    <property type="evidence" value="ECO:0007669"/>
    <property type="project" value="TreeGrafter"/>
</dbReference>
<proteinExistence type="predicted"/>
<dbReference type="InterPro" id="IPR050520">
    <property type="entry name" value="INO80/SWR1_helicase"/>
</dbReference>
<feature type="domain" description="HSA" evidence="6">
    <location>
        <begin position="22"/>
        <end position="94"/>
    </location>
</feature>
<keyword evidence="8" id="KW-1185">Reference proteome</keyword>
<evidence type="ECO:0000256" key="4">
    <source>
        <dbReference type="ARBA" id="ARBA00022840"/>
    </source>
</evidence>
<comment type="caution">
    <text evidence="7">The sequence shown here is derived from an EMBL/GenBank/DDBJ whole genome shotgun (WGS) entry which is preliminary data.</text>
</comment>
<sequence length="357" mass="40483">MASKGPKSKLDHETRARRQKALEAPKEPPRPKAHWDHVLEEMAWLSKDFESERKWKLAQAKKVALRASKGMLDQATRGEKKLKEEEHRMRKVALNISKDVKKFWIKIEKLASSVLYKHQMELDEKKKKALDKQLEFLLGQTERYSTMLAENLADKPSQLSLLDESRVPTVKPENVTQTPLNTNEECQLDDAEDGDGDYDVHSEDNSEDDERTIEEDEALITEEERQEELVALQNEVDLPLEELLKLYTADEGGSESNDGEDENRSLSALKGKDEGELKRMLLVMLIGHLIVADARVLNLSGDKMDISFADGSDACSLPTVTGRRCVSCMCLWLLLLKFTGHLERVKCNILPLSTVGD</sequence>
<gene>
    <name evidence="7" type="ORF">LITE_LOCUS705</name>
</gene>
<evidence type="ECO:0000256" key="2">
    <source>
        <dbReference type="ARBA" id="ARBA00022741"/>
    </source>
</evidence>
<dbReference type="GO" id="GO:0004386">
    <property type="term" value="F:helicase activity"/>
    <property type="evidence" value="ECO:0007669"/>
    <property type="project" value="UniProtKB-KW"/>
</dbReference>
<comment type="subcellular location">
    <subcellularLocation>
        <location evidence="1">Nucleus</location>
    </subcellularLocation>
</comment>
<evidence type="ECO:0000313" key="8">
    <source>
        <dbReference type="Proteomes" id="UP001154282"/>
    </source>
</evidence>
<organism evidence="7 8">
    <name type="scientific">Linum tenue</name>
    <dbReference type="NCBI Taxonomy" id="586396"/>
    <lineage>
        <taxon>Eukaryota</taxon>
        <taxon>Viridiplantae</taxon>
        <taxon>Streptophyta</taxon>
        <taxon>Embryophyta</taxon>
        <taxon>Tracheophyta</taxon>
        <taxon>Spermatophyta</taxon>
        <taxon>Magnoliopsida</taxon>
        <taxon>eudicotyledons</taxon>
        <taxon>Gunneridae</taxon>
        <taxon>Pentapetalae</taxon>
        <taxon>rosids</taxon>
        <taxon>fabids</taxon>
        <taxon>Malpighiales</taxon>
        <taxon>Linaceae</taxon>
        <taxon>Linum</taxon>
    </lineage>
</organism>
<feature type="compositionally biased region" description="Acidic residues" evidence="5">
    <location>
        <begin position="186"/>
        <end position="197"/>
    </location>
</feature>
<reference evidence="7" key="1">
    <citation type="submission" date="2022-08" db="EMBL/GenBank/DDBJ databases">
        <authorList>
            <person name="Gutierrez-Valencia J."/>
        </authorList>
    </citation>
    <scope>NUCLEOTIDE SEQUENCE</scope>
</reference>
<dbReference type="AlphaFoldDB" id="A0AAV0GRX4"/>
<keyword evidence="3" id="KW-0347">Helicase</keyword>
<dbReference type="GO" id="GO:0006338">
    <property type="term" value="P:chromatin remodeling"/>
    <property type="evidence" value="ECO:0007669"/>
    <property type="project" value="TreeGrafter"/>
</dbReference>
<dbReference type="PANTHER" id="PTHR45685:SF1">
    <property type="entry name" value="HELICASE SRCAP"/>
    <property type="match status" value="1"/>
</dbReference>
<feature type="compositionally biased region" description="Basic and acidic residues" evidence="5">
    <location>
        <begin position="8"/>
        <end position="35"/>
    </location>
</feature>
<evidence type="ECO:0000256" key="5">
    <source>
        <dbReference type="SAM" id="MobiDB-lite"/>
    </source>
</evidence>
<dbReference type="GO" id="GO:0003677">
    <property type="term" value="F:DNA binding"/>
    <property type="evidence" value="ECO:0007669"/>
    <property type="project" value="UniProtKB-KW"/>
</dbReference>
<keyword evidence="4" id="KW-0067">ATP-binding</keyword>